<dbReference type="InterPro" id="IPR006020">
    <property type="entry name" value="PTB/PI_dom"/>
</dbReference>
<feature type="region of interest" description="Disordered" evidence="5">
    <location>
        <begin position="1361"/>
        <end position="1409"/>
    </location>
</feature>
<dbReference type="GO" id="GO:0005925">
    <property type="term" value="C:focal adhesion"/>
    <property type="evidence" value="ECO:0007669"/>
    <property type="project" value="TreeGrafter"/>
</dbReference>
<dbReference type="InterPro" id="IPR014020">
    <property type="entry name" value="Tensin_C2-dom"/>
</dbReference>
<dbReference type="SUPFAM" id="SSF55550">
    <property type="entry name" value="SH2 domain"/>
    <property type="match status" value="1"/>
</dbReference>
<dbReference type="SUPFAM" id="SSF52799">
    <property type="entry name" value="(Phosphotyrosine protein) phosphatases II"/>
    <property type="match status" value="1"/>
</dbReference>
<dbReference type="SUPFAM" id="SSF49562">
    <property type="entry name" value="C2 domain (Calcium/lipid-binding domain, CaLB)"/>
    <property type="match status" value="1"/>
</dbReference>
<evidence type="ECO:0000259" key="6">
    <source>
        <dbReference type="PROSITE" id="PS50001"/>
    </source>
</evidence>
<dbReference type="InterPro" id="IPR013625">
    <property type="entry name" value="PTB"/>
</dbReference>
<dbReference type="Gene3D" id="2.60.40.1110">
    <property type="match status" value="1"/>
</dbReference>
<dbReference type="PROSITE" id="PS51182">
    <property type="entry name" value="C2_TENSIN"/>
    <property type="match status" value="1"/>
</dbReference>
<dbReference type="EMBL" id="JTDE01000083">
    <property type="protein sequence ID" value="KAF7262377.1"/>
    <property type="molecule type" value="Genomic_DNA"/>
</dbReference>
<feature type="compositionally biased region" description="Polar residues" evidence="5">
    <location>
        <begin position="1714"/>
        <end position="1729"/>
    </location>
</feature>
<keyword evidence="9" id="KW-1185">Reference proteome</keyword>
<dbReference type="InterPro" id="IPR033929">
    <property type="entry name" value="Tensin_PTB"/>
</dbReference>
<feature type="coiled-coil region" evidence="4">
    <location>
        <begin position="859"/>
        <end position="948"/>
    </location>
</feature>
<feature type="compositionally biased region" description="Polar residues" evidence="5">
    <location>
        <begin position="1663"/>
        <end position="1672"/>
    </location>
</feature>
<dbReference type="PANTHER" id="PTHR45734:SF10">
    <property type="entry name" value="BLISTERY, ISOFORM A"/>
    <property type="match status" value="1"/>
</dbReference>
<feature type="domain" description="C2 tensin-type" evidence="7">
    <location>
        <begin position="524"/>
        <end position="648"/>
    </location>
</feature>
<keyword evidence="2 3" id="KW-0727">SH2 domain</keyword>
<dbReference type="SMART" id="SM00252">
    <property type="entry name" value="SH2"/>
    <property type="match status" value="1"/>
</dbReference>
<dbReference type="SMART" id="SM01326">
    <property type="entry name" value="PTEN_C2"/>
    <property type="match status" value="1"/>
</dbReference>
<evidence type="ECO:0000256" key="5">
    <source>
        <dbReference type="SAM" id="MobiDB-lite"/>
    </source>
</evidence>
<dbReference type="InterPro" id="IPR051484">
    <property type="entry name" value="Tensin_PTEN_phosphatase"/>
</dbReference>
<comment type="similarity">
    <text evidence="1">Belongs to the PTEN phosphatase protein family.</text>
</comment>
<feature type="compositionally biased region" description="Polar residues" evidence="5">
    <location>
        <begin position="1740"/>
        <end position="1750"/>
    </location>
</feature>
<protein>
    <recommendedName>
        <fullName evidence="10">Tensin</fullName>
    </recommendedName>
</protein>
<dbReference type="InterPro" id="IPR035892">
    <property type="entry name" value="C2_domain_sf"/>
</dbReference>
<accession>A0A8S9ZCR5</accession>
<feature type="domain" description="SH2" evidence="6">
    <location>
        <begin position="1499"/>
        <end position="1634"/>
    </location>
</feature>
<feature type="region of interest" description="Disordered" evidence="5">
    <location>
        <begin position="1657"/>
        <end position="1760"/>
    </location>
</feature>
<evidence type="ECO:0000256" key="1">
    <source>
        <dbReference type="ARBA" id="ARBA00007881"/>
    </source>
</evidence>
<dbReference type="InterPro" id="IPR036860">
    <property type="entry name" value="SH2_dom_sf"/>
</dbReference>
<evidence type="ECO:0000259" key="7">
    <source>
        <dbReference type="PROSITE" id="PS51182"/>
    </source>
</evidence>
<dbReference type="Pfam" id="PF00017">
    <property type="entry name" value="SH2"/>
    <property type="match status" value="1"/>
</dbReference>
<feature type="compositionally biased region" description="Basic and acidic residues" evidence="5">
    <location>
        <begin position="1674"/>
        <end position="1691"/>
    </location>
</feature>
<dbReference type="InterPro" id="IPR000980">
    <property type="entry name" value="SH2"/>
</dbReference>
<dbReference type="InterPro" id="IPR011993">
    <property type="entry name" value="PH-like_dom_sf"/>
</dbReference>
<gene>
    <name evidence="8" type="ORF">EG68_00508</name>
</gene>
<evidence type="ECO:0000313" key="8">
    <source>
        <dbReference type="EMBL" id="KAF7262377.1"/>
    </source>
</evidence>
<dbReference type="Pfam" id="PF10409">
    <property type="entry name" value="PTEN_C2"/>
    <property type="match status" value="1"/>
</dbReference>
<dbReference type="Pfam" id="PF08416">
    <property type="entry name" value="PTB"/>
    <property type="match status" value="1"/>
</dbReference>
<dbReference type="Proteomes" id="UP000822476">
    <property type="component" value="Unassembled WGS sequence"/>
</dbReference>
<proteinExistence type="inferred from homology"/>
<dbReference type="Gene3D" id="3.90.190.10">
    <property type="entry name" value="Protein tyrosine phosphatase superfamily"/>
    <property type="match status" value="1"/>
</dbReference>
<dbReference type="Gene3D" id="3.30.505.10">
    <property type="entry name" value="SH2 domain"/>
    <property type="match status" value="1"/>
</dbReference>
<evidence type="ECO:0000313" key="9">
    <source>
        <dbReference type="Proteomes" id="UP000822476"/>
    </source>
</evidence>
<dbReference type="CDD" id="cd01213">
    <property type="entry name" value="PTB_tensin"/>
    <property type="match status" value="1"/>
</dbReference>
<evidence type="ECO:0000256" key="4">
    <source>
        <dbReference type="SAM" id="Coils"/>
    </source>
</evidence>
<dbReference type="OrthoDB" id="6273691at2759"/>
<dbReference type="InterPro" id="IPR029021">
    <property type="entry name" value="Prot-tyrosine_phosphatase-like"/>
</dbReference>
<feature type="region of interest" description="Disordered" evidence="5">
    <location>
        <begin position="1426"/>
        <end position="1470"/>
    </location>
</feature>
<dbReference type="SUPFAM" id="SSF50729">
    <property type="entry name" value="PH domain-like"/>
    <property type="match status" value="1"/>
</dbReference>
<sequence>MISRQKFSTQKPGPVRQNVASTGCCQLNSCCGCASRQQPTRRRKIKQISEPLRPDELNQILAQYGFMDEQTMPSAWIGPYPSRTISTGLTRPSFDSDSHPGHEVVSVPMIGPDQAGLYETSTAMHVPSSSQVPLTVQMPTQSTRRTSDRQPSDFEQSPLAYSLSAELASIGKHRFRLTYVTDRLLVVSYPPDSQEADHNEGARWLCQAFERRYGSNYRIFNLSGFTKELHLSSQVPVIDLFWPVPLAPGLEQLVAAIDQLDYWLHNHDNGNGAIPYGQESQIQSTSNNRVAVLHCTGPRSLLATYLAVYICQSKARFGPLCGQRPGSPTARGLRWNENRFRRFKNELILGHMILKRFYEDNLARELIPSQKRYVGYFSGLVTGALILQDRLVYLHAVVYRNPARGRFFVRGLETIAENNNGNSHYAQPEDIFPRGSNREQPTIVLPSAAVMTDLSQEQAEHLRLLEWYGVSSGLDVTSTGKNDQNHQIESSFPADQEHLSQLTRSIEQEIGSGRRIADVGAHTFWQKGLDSTAVRSFMEGEGGLQLKIYQNLKLMHTTRLLCPNINFMVEKYIFPIEPVLPLHGDILIACFIIPDVATSIQEIIFRLQFHTCAISSEKITFYKHDLDEACTDTRFPPTGCVDLYFAADQKLLKEHNENIDRGGYTWTGTDRESSILGVSIRDRRRSARLHGILVTDQTRAEEPSAELITYRDRHPLSIFITTQEYIFSSPSVHSIGEAKPAQSQMWPDDKAHLRPGDRAPRFPLIRQASDPLSHPAIRGRSLPAGGLQWSTAYTDPGLAAQPVPLFQQALLSPRIQPWQTGGTGFSQSETLDSRVAGYPSPALNETEAAIQSQIDRLSLAQLQTLYQQLLQQHNRLVQQQQIQLQLQQREQKAQQQKLEPTGVPLDSNLYATVQRPSRTNLVNLLNNIQRAIAQQQQLQQQQQRQQTAYSGVQFSQVPGSGVNAAQLLSGLSTSTALTNLARALLPTAAMGIPPTEQVGQARLPVYSAQQPPLAQNLRLTSQGLAYVPTQTRYGGSTSAGSLQNVTLQQPLPLMDPELERLYLGLLTSRTSTSLQPTTAARIPTLLGTEPISQVSDLITDPQLLDEQRRRAELQRARLLLSDQEKRLYDELRSLRQRRAGLPRQELSSRFPMGSSLQPVTPLESYRRATGRSGDGIRSRGHGRTLQSLGRSGSADAARVPYGDTYDFEQSEDAALLALLEQRLARGDARTLASGVEEGFHDNGDIPLRVVGPQQRSGHVVDGSSQAIMSEFAPGEFERDPSGAYSRQPRIHLERPSADIQDTRFPPQLYGRPRTFSGSPTAQHGQVMPFRGVMVPASPSRQLRHWGQTSYDEQLVRTGDRYHTDVSPGVSPVRTPSARLLRSPASPPLRPTGYERRYPGGVFDTGSQSDTGLIGDYGSRGYHGGSWSTQEHAARRHFRSSRGVGRADASYPRGRPQPDRTFDSPGGERLGEMRGTGPLDHVPEAALITLNRLSASTHIWYRPDISRHQSIDLVRADPPGTFVLRNSGSFPRSFGLVVKVGRQQQTEADDGESVRHYLIESLPSTPSVVAQAVGVTAASLAPSSVSMGPSAMSVTHGPVLLRGCSNEPIFTNLVSLLYEHVVQSLALPVTLRLPFKSLTPLTNLPSLITLSRGLDAADRGGYPSRSQRSQLGAHSSEESSRDPSHRGPEGSRRGLTRHPSDPLPGSVTVAGVGSYYSSHTSGVPTGQYTTGRHESLAPPSTGRSFQQTRSPPSAYETEYGPMPVAGTTSKWRTFTAIYLGSIDTENLTGASAIRKAVDVLLENASQVKQTEVTIKVTQDGLTVTDNWRKLFFRRHYPFFSVSYCAVDPALRCWESHELRTMGFKASRIFGFVARKQNTRENMCHVLCDTPDCNATTIAEYIMYRLNAY</sequence>
<dbReference type="Gene3D" id="2.30.29.30">
    <property type="entry name" value="Pleckstrin-homology domain (PH domain)/Phosphotyrosine-binding domain (PTB)"/>
    <property type="match status" value="1"/>
</dbReference>
<organism evidence="8 9">
    <name type="scientific">Paragonimus skrjabini miyazakii</name>
    <dbReference type="NCBI Taxonomy" id="59628"/>
    <lineage>
        <taxon>Eukaryota</taxon>
        <taxon>Metazoa</taxon>
        <taxon>Spiralia</taxon>
        <taxon>Lophotrochozoa</taxon>
        <taxon>Platyhelminthes</taxon>
        <taxon>Trematoda</taxon>
        <taxon>Digenea</taxon>
        <taxon>Plagiorchiida</taxon>
        <taxon>Troglotremata</taxon>
        <taxon>Troglotrematidae</taxon>
        <taxon>Paragonimus</taxon>
    </lineage>
</organism>
<evidence type="ECO:0008006" key="10">
    <source>
        <dbReference type="Google" id="ProtNLM"/>
    </source>
</evidence>
<name>A0A8S9ZCR5_9TREM</name>
<comment type="caution">
    <text evidence="8">The sequence shown here is derived from an EMBL/GenBank/DDBJ whole genome shotgun (WGS) entry which is preliminary data.</text>
</comment>
<reference evidence="8" key="1">
    <citation type="submission" date="2019-07" db="EMBL/GenBank/DDBJ databases">
        <title>Annotation for the trematode Paragonimus miyazaki's.</title>
        <authorList>
            <person name="Choi Y.-J."/>
        </authorList>
    </citation>
    <scope>NUCLEOTIDE SEQUENCE</scope>
    <source>
        <strain evidence="8">Japan</strain>
    </source>
</reference>
<feature type="region of interest" description="Disordered" evidence="5">
    <location>
        <begin position="1165"/>
        <end position="1195"/>
    </location>
</feature>
<evidence type="ECO:0000256" key="2">
    <source>
        <dbReference type="ARBA" id="ARBA00022999"/>
    </source>
</evidence>
<dbReference type="PANTHER" id="PTHR45734">
    <property type="entry name" value="TENSIN"/>
    <property type="match status" value="1"/>
</dbReference>
<evidence type="ECO:0000256" key="3">
    <source>
        <dbReference type="PROSITE-ProRule" id="PRU00191"/>
    </source>
</evidence>
<dbReference type="PROSITE" id="PS50001">
    <property type="entry name" value="SH2"/>
    <property type="match status" value="1"/>
</dbReference>
<keyword evidence="4" id="KW-0175">Coiled coil</keyword>
<dbReference type="SMART" id="SM00462">
    <property type="entry name" value="PTB"/>
    <property type="match status" value="1"/>
</dbReference>